<dbReference type="OrthoDB" id="3109692at2759"/>
<feature type="compositionally biased region" description="Basic and acidic residues" evidence="1">
    <location>
        <begin position="89"/>
        <end position="101"/>
    </location>
</feature>
<evidence type="ECO:0000256" key="1">
    <source>
        <dbReference type="SAM" id="MobiDB-lite"/>
    </source>
</evidence>
<feature type="compositionally biased region" description="Polar residues" evidence="1">
    <location>
        <begin position="21"/>
        <end position="39"/>
    </location>
</feature>
<name>A0A2H3DFA9_ARMGA</name>
<accession>A0A2H3DFA9</accession>
<dbReference type="InParanoid" id="A0A2H3DFA9"/>
<dbReference type="AlphaFoldDB" id="A0A2H3DFA9"/>
<evidence type="ECO:0000313" key="3">
    <source>
        <dbReference type="Proteomes" id="UP000217790"/>
    </source>
</evidence>
<keyword evidence="3" id="KW-1185">Reference proteome</keyword>
<reference evidence="3" key="1">
    <citation type="journal article" date="2017" name="Nat. Ecol. Evol.">
        <title>Genome expansion and lineage-specific genetic innovations in the forest pathogenic fungi Armillaria.</title>
        <authorList>
            <person name="Sipos G."/>
            <person name="Prasanna A.N."/>
            <person name="Walter M.C."/>
            <person name="O'Connor E."/>
            <person name="Balint B."/>
            <person name="Krizsan K."/>
            <person name="Kiss B."/>
            <person name="Hess J."/>
            <person name="Varga T."/>
            <person name="Slot J."/>
            <person name="Riley R."/>
            <person name="Boka B."/>
            <person name="Rigling D."/>
            <person name="Barry K."/>
            <person name="Lee J."/>
            <person name="Mihaltcheva S."/>
            <person name="LaButti K."/>
            <person name="Lipzen A."/>
            <person name="Waldron R."/>
            <person name="Moloney N.M."/>
            <person name="Sperisen C."/>
            <person name="Kredics L."/>
            <person name="Vagvoelgyi C."/>
            <person name="Patrignani A."/>
            <person name="Fitzpatrick D."/>
            <person name="Nagy I."/>
            <person name="Doyle S."/>
            <person name="Anderson J.B."/>
            <person name="Grigoriev I.V."/>
            <person name="Gueldener U."/>
            <person name="Muensterkoetter M."/>
            <person name="Nagy L.G."/>
        </authorList>
    </citation>
    <scope>NUCLEOTIDE SEQUENCE [LARGE SCALE GENOMIC DNA]</scope>
    <source>
        <strain evidence="3">Ar21-2</strain>
    </source>
</reference>
<gene>
    <name evidence="2" type="ORF">ARMGADRAFT_1086901</name>
</gene>
<dbReference type="Proteomes" id="UP000217790">
    <property type="component" value="Unassembled WGS sequence"/>
</dbReference>
<sequence length="176" mass="18858">MTTRSKKQGTQLTATAIDPQIVSQPSSAKSNDTPGSSVETAMVPPHGPALNIIKATVEHESSPLTPAESPPLELNTDVTPGLPGAFNSTEDRRRRVLEKSRSTPIDLNWQTGSNNPDVPTPTSTTVESKPMSDEPQLIAVPVMSLQALYAHKFADLAIFCPFQTSISKLSHDCQAL</sequence>
<feature type="compositionally biased region" description="Polar residues" evidence="1">
    <location>
        <begin position="102"/>
        <end position="127"/>
    </location>
</feature>
<evidence type="ECO:0000313" key="2">
    <source>
        <dbReference type="EMBL" id="PBK86156.1"/>
    </source>
</evidence>
<feature type="region of interest" description="Disordered" evidence="1">
    <location>
        <begin position="59"/>
        <end position="130"/>
    </location>
</feature>
<organism evidence="2 3">
    <name type="scientific">Armillaria gallica</name>
    <name type="common">Bulbous honey fungus</name>
    <name type="synonym">Armillaria bulbosa</name>
    <dbReference type="NCBI Taxonomy" id="47427"/>
    <lineage>
        <taxon>Eukaryota</taxon>
        <taxon>Fungi</taxon>
        <taxon>Dikarya</taxon>
        <taxon>Basidiomycota</taxon>
        <taxon>Agaricomycotina</taxon>
        <taxon>Agaricomycetes</taxon>
        <taxon>Agaricomycetidae</taxon>
        <taxon>Agaricales</taxon>
        <taxon>Marasmiineae</taxon>
        <taxon>Physalacriaceae</taxon>
        <taxon>Armillaria</taxon>
    </lineage>
</organism>
<feature type="region of interest" description="Disordered" evidence="1">
    <location>
        <begin position="1"/>
        <end position="47"/>
    </location>
</feature>
<protein>
    <submittedName>
        <fullName evidence="2">Uncharacterized protein</fullName>
    </submittedName>
</protein>
<proteinExistence type="predicted"/>
<dbReference type="EMBL" id="KZ293686">
    <property type="protein sequence ID" value="PBK86156.1"/>
    <property type="molecule type" value="Genomic_DNA"/>
</dbReference>